<sequence length="80" mass="8808">MEMFNDDAARLRAEATKADALARRAKRAADEAFRVFLKEDGAVAPDQAIETAKASARAAQEAWRNYVRHVALNGGHLHNC</sequence>
<accession>A0ABU8VKU9</accession>
<keyword evidence="2" id="KW-1185">Reference proteome</keyword>
<protein>
    <submittedName>
        <fullName evidence="1">Uncharacterized protein</fullName>
    </submittedName>
</protein>
<reference evidence="1 2" key="1">
    <citation type="submission" date="2024-03" db="EMBL/GenBank/DDBJ databases">
        <title>Novel species of the genus Variovorax.</title>
        <authorList>
            <person name="Liu Q."/>
            <person name="Xin Y.-H."/>
        </authorList>
    </citation>
    <scope>NUCLEOTIDE SEQUENCE [LARGE SCALE GENOMIC DNA]</scope>
    <source>
        <strain evidence="1 2">KACC 18899</strain>
    </source>
</reference>
<comment type="caution">
    <text evidence="1">The sequence shown here is derived from an EMBL/GenBank/DDBJ whole genome shotgun (WGS) entry which is preliminary data.</text>
</comment>
<name>A0ABU8VKU9_9BURK</name>
<dbReference type="Proteomes" id="UP001365846">
    <property type="component" value="Unassembled WGS sequence"/>
</dbReference>
<proteinExistence type="predicted"/>
<dbReference type="EMBL" id="JBBKZU010000009">
    <property type="protein sequence ID" value="MEJ8813635.1"/>
    <property type="molecule type" value="Genomic_DNA"/>
</dbReference>
<gene>
    <name evidence="1" type="ORF">WKW77_21290</name>
</gene>
<dbReference type="RefSeq" id="WP_340358873.1">
    <property type="nucleotide sequence ID" value="NZ_JBBKZU010000009.1"/>
</dbReference>
<evidence type="ECO:0000313" key="2">
    <source>
        <dbReference type="Proteomes" id="UP001365846"/>
    </source>
</evidence>
<organism evidence="1 2">
    <name type="scientific">Variovorax ureilyticus</name>
    <dbReference type="NCBI Taxonomy" id="1836198"/>
    <lineage>
        <taxon>Bacteria</taxon>
        <taxon>Pseudomonadati</taxon>
        <taxon>Pseudomonadota</taxon>
        <taxon>Betaproteobacteria</taxon>
        <taxon>Burkholderiales</taxon>
        <taxon>Comamonadaceae</taxon>
        <taxon>Variovorax</taxon>
    </lineage>
</organism>
<evidence type="ECO:0000313" key="1">
    <source>
        <dbReference type="EMBL" id="MEJ8813635.1"/>
    </source>
</evidence>